<feature type="compositionally biased region" description="Pro residues" evidence="1">
    <location>
        <begin position="85"/>
        <end position="94"/>
    </location>
</feature>
<name>A0ABW2WV84_9ACTN</name>
<evidence type="ECO:0000256" key="2">
    <source>
        <dbReference type="SAM" id="SignalP"/>
    </source>
</evidence>
<evidence type="ECO:0000313" key="3">
    <source>
        <dbReference type="EMBL" id="MFD0625329.1"/>
    </source>
</evidence>
<feature type="signal peptide" evidence="2">
    <location>
        <begin position="1"/>
        <end position="27"/>
    </location>
</feature>
<keyword evidence="4" id="KW-1185">Reference proteome</keyword>
<evidence type="ECO:0000256" key="1">
    <source>
        <dbReference type="SAM" id="MobiDB-lite"/>
    </source>
</evidence>
<gene>
    <name evidence="3" type="ORF">ACFQ2K_23855</name>
</gene>
<protein>
    <submittedName>
        <fullName evidence="3">Uncharacterized protein</fullName>
    </submittedName>
</protein>
<accession>A0ABW2WV84</accession>
<proteinExistence type="predicted"/>
<dbReference type="Proteomes" id="UP001596915">
    <property type="component" value="Unassembled WGS sequence"/>
</dbReference>
<keyword evidence="2" id="KW-0732">Signal</keyword>
<organism evidence="3 4">
    <name type="scientific">Streptomyces sanglieri</name>
    <dbReference type="NCBI Taxonomy" id="193460"/>
    <lineage>
        <taxon>Bacteria</taxon>
        <taxon>Bacillati</taxon>
        <taxon>Actinomycetota</taxon>
        <taxon>Actinomycetes</taxon>
        <taxon>Kitasatosporales</taxon>
        <taxon>Streptomycetaceae</taxon>
        <taxon>Streptomyces</taxon>
    </lineage>
</organism>
<dbReference type="EMBL" id="JBHTGL010000008">
    <property type="protein sequence ID" value="MFD0625329.1"/>
    <property type="molecule type" value="Genomic_DNA"/>
</dbReference>
<feature type="chain" id="PRO_5045182179" evidence="2">
    <location>
        <begin position="28"/>
        <end position="94"/>
    </location>
</feature>
<evidence type="ECO:0000313" key="4">
    <source>
        <dbReference type="Proteomes" id="UP001596915"/>
    </source>
</evidence>
<comment type="caution">
    <text evidence="3">The sequence shown here is derived from an EMBL/GenBank/DDBJ whole genome shotgun (WGS) entry which is preliminary data.</text>
</comment>
<feature type="region of interest" description="Disordered" evidence="1">
    <location>
        <begin position="61"/>
        <end position="94"/>
    </location>
</feature>
<sequence>MRIAATLAALTLGTAGLTALAPSAALAADGPVAGDTVAKLPISSYSAMVVDSVHERVYITDDRRDRGRTRSMSTTSRARRSVRCPPAPRRPGWP</sequence>
<reference evidence="4" key="1">
    <citation type="journal article" date="2019" name="Int. J. Syst. Evol. Microbiol.">
        <title>The Global Catalogue of Microorganisms (GCM) 10K type strain sequencing project: providing services to taxonomists for standard genome sequencing and annotation.</title>
        <authorList>
            <consortium name="The Broad Institute Genomics Platform"/>
            <consortium name="The Broad Institute Genome Sequencing Center for Infectious Disease"/>
            <person name="Wu L."/>
            <person name="Ma J."/>
        </authorList>
    </citation>
    <scope>NUCLEOTIDE SEQUENCE [LARGE SCALE GENOMIC DNA]</scope>
    <source>
        <strain evidence="4">JCM 12607</strain>
    </source>
</reference>